<protein>
    <recommendedName>
        <fullName evidence="2">Integrase catalytic domain-containing protein</fullName>
    </recommendedName>
</protein>
<dbReference type="Proteomes" id="UP000729402">
    <property type="component" value="Unassembled WGS sequence"/>
</dbReference>
<dbReference type="GO" id="GO:0015074">
    <property type="term" value="P:DNA integration"/>
    <property type="evidence" value="ECO:0007669"/>
    <property type="project" value="InterPro"/>
</dbReference>
<dbReference type="PANTHER" id="PTHR35046:SF9">
    <property type="entry name" value="RNA-DIRECTED DNA POLYMERASE"/>
    <property type="match status" value="1"/>
</dbReference>
<dbReference type="PANTHER" id="PTHR35046">
    <property type="entry name" value="ZINC KNUCKLE (CCHC-TYPE) FAMILY PROTEIN"/>
    <property type="match status" value="1"/>
</dbReference>
<dbReference type="OrthoDB" id="674670at2759"/>
<evidence type="ECO:0000256" key="1">
    <source>
        <dbReference type="SAM" id="MobiDB-lite"/>
    </source>
</evidence>
<dbReference type="AlphaFoldDB" id="A0A8J5S1J0"/>
<dbReference type="PROSITE" id="PS50994">
    <property type="entry name" value="INTEGRASE"/>
    <property type="match status" value="1"/>
</dbReference>
<proteinExistence type="predicted"/>
<organism evidence="3 4">
    <name type="scientific">Zizania palustris</name>
    <name type="common">Northern wild rice</name>
    <dbReference type="NCBI Taxonomy" id="103762"/>
    <lineage>
        <taxon>Eukaryota</taxon>
        <taxon>Viridiplantae</taxon>
        <taxon>Streptophyta</taxon>
        <taxon>Embryophyta</taxon>
        <taxon>Tracheophyta</taxon>
        <taxon>Spermatophyta</taxon>
        <taxon>Magnoliopsida</taxon>
        <taxon>Liliopsida</taxon>
        <taxon>Poales</taxon>
        <taxon>Poaceae</taxon>
        <taxon>BOP clade</taxon>
        <taxon>Oryzoideae</taxon>
        <taxon>Oryzeae</taxon>
        <taxon>Zizaniinae</taxon>
        <taxon>Zizania</taxon>
    </lineage>
</organism>
<keyword evidence="4" id="KW-1185">Reference proteome</keyword>
<feature type="region of interest" description="Disordered" evidence="1">
    <location>
        <begin position="1"/>
        <end position="21"/>
    </location>
</feature>
<dbReference type="EMBL" id="JAAALK010000289">
    <property type="protein sequence ID" value="KAG8048441.1"/>
    <property type="molecule type" value="Genomic_DNA"/>
</dbReference>
<reference evidence="3" key="1">
    <citation type="journal article" date="2021" name="bioRxiv">
        <title>Whole Genome Assembly and Annotation of Northern Wild Rice, Zizania palustris L., Supports a Whole Genome Duplication in the Zizania Genus.</title>
        <authorList>
            <person name="Haas M."/>
            <person name="Kono T."/>
            <person name="Macchietto M."/>
            <person name="Millas R."/>
            <person name="McGilp L."/>
            <person name="Shao M."/>
            <person name="Duquette J."/>
            <person name="Hirsch C.N."/>
            <person name="Kimball J."/>
        </authorList>
    </citation>
    <scope>NUCLEOTIDE SEQUENCE</scope>
    <source>
        <tissue evidence="3">Fresh leaf tissue</tissue>
    </source>
</reference>
<evidence type="ECO:0000313" key="4">
    <source>
        <dbReference type="Proteomes" id="UP000729402"/>
    </source>
</evidence>
<comment type="caution">
    <text evidence="3">The sequence shown here is derived from an EMBL/GenBank/DDBJ whole genome shotgun (WGS) entry which is preliminary data.</text>
</comment>
<reference evidence="3" key="2">
    <citation type="submission" date="2021-02" db="EMBL/GenBank/DDBJ databases">
        <authorList>
            <person name="Kimball J.A."/>
            <person name="Haas M.W."/>
            <person name="Macchietto M."/>
            <person name="Kono T."/>
            <person name="Duquette J."/>
            <person name="Shao M."/>
        </authorList>
    </citation>
    <scope>NUCLEOTIDE SEQUENCE</scope>
    <source>
        <tissue evidence="3">Fresh leaf tissue</tissue>
    </source>
</reference>
<gene>
    <name evidence="3" type="ORF">GUJ93_ZPchr0009g1673</name>
</gene>
<sequence>MVLTHVHGTGHGRDGENSAPPMSRLLHVRSTNHHVYTLEHLHPIGLLQSLKVPSIVWVDVAMDFIEGFPRVCGKLVVLTIIERFSKYAHFIALGHPYTTTTVTHTFFDNIVQLHGIPSSIMSDWDPMFTGQFWRELFSWQVLN</sequence>
<evidence type="ECO:0000313" key="3">
    <source>
        <dbReference type="EMBL" id="KAG8048441.1"/>
    </source>
</evidence>
<name>A0A8J5S1J0_ZIZPA</name>
<feature type="domain" description="Integrase catalytic" evidence="2">
    <location>
        <begin position="49"/>
        <end position="143"/>
    </location>
</feature>
<dbReference type="InterPro" id="IPR001584">
    <property type="entry name" value="Integrase_cat-core"/>
</dbReference>
<accession>A0A8J5S1J0</accession>
<evidence type="ECO:0000259" key="2">
    <source>
        <dbReference type="PROSITE" id="PS50994"/>
    </source>
</evidence>